<protein>
    <submittedName>
        <fullName evidence="1">Bm14408</fullName>
    </submittedName>
</protein>
<evidence type="ECO:0000313" key="1">
    <source>
        <dbReference type="EMBL" id="CDP97262.1"/>
    </source>
</evidence>
<reference evidence="1" key="1">
    <citation type="journal article" date="2007" name="Science">
        <title>Draft genome of the filarial nematode parasite Brugia malayi.</title>
        <authorList>
            <person name="Ghedin E."/>
            <person name="Wang S."/>
            <person name="Spiro D."/>
            <person name="Caler E."/>
            <person name="Zhao Q."/>
            <person name="Crabtree J."/>
            <person name="Allen J.E."/>
            <person name="Delcher A.L."/>
            <person name="Guiliano D.B."/>
            <person name="Miranda-Saavedra D."/>
            <person name="Angiuoli S.V."/>
            <person name="Creasy T."/>
            <person name="Amedeo P."/>
            <person name="Haas B."/>
            <person name="El-Sayed N.M."/>
            <person name="Wortman J.R."/>
            <person name="Feldblyum T."/>
            <person name="Tallon L."/>
            <person name="Schatz M."/>
            <person name="Shumway M."/>
            <person name="Koo H."/>
            <person name="Salzberg S.L."/>
            <person name="Schobel S."/>
            <person name="Pertea M."/>
            <person name="Pop M."/>
            <person name="White O."/>
            <person name="Barton G.J."/>
            <person name="Carlow C.K."/>
            <person name="Crawford M.J."/>
            <person name="Daub J."/>
            <person name="Dimmic M.W."/>
            <person name="Estes C.F."/>
            <person name="Foster J.M."/>
            <person name="Ganatra M."/>
            <person name="Gregory W.F."/>
            <person name="Johnson N.M."/>
            <person name="Jin J."/>
            <person name="Komuniecki R."/>
            <person name="Korf I."/>
            <person name="Kumar S."/>
            <person name="Laney S."/>
            <person name="Li B.W."/>
            <person name="Li W."/>
            <person name="Lindblom T.H."/>
            <person name="Lustigman S."/>
            <person name="Ma D."/>
            <person name="Maina C.V."/>
            <person name="Martin D.M."/>
            <person name="McCarter J.P."/>
            <person name="McReynolds L."/>
            <person name="Mitreva M."/>
            <person name="Nutman T.B."/>
            <person name="Parkinson J."/>
            <person name="Peregrin-Alvarez J.M."/>
            <person name="Poole C."/>
            <person name="Ren Q."/>
            <person name="Saunders L."/>
            <person name="Sluder A.E."/>
            <person name="Smith K."/>
            <person name="Stanke M."/>
            <person name="Unnasch T.R."/>
            <person name="Ware J."/>
            <person name="Wei A.D."/>
            <person name="Weil G."/>
            <person name="Williams D.J."/>
            <person name="Zhang Y."/>
            <person name="Williams S.A."/>
            <person name="Fraser-Liggett C."/>
            <person name="Slatko B."/>
            <person name="Blaxter M.L."/>
            <person name="Scott A.L."/>
        </authorList>
    </citation>
    <scope>NUCLEOTIDE SEQUENCE</scope>
    <source>
        <strain evidence="1">FR3</strain>
    </source>
</reference>
<sequence length="34" mass="3863">MANGSSLIYENYALIALAFQNSFFSFNSLIKFKI</sequence>
<gene>
    <name evidence="1" type="primary">Bm14408</name>
    <name evidence="1" type="ORF">BM_Bm14408</name>
</gene>
<name>A0A1I9G363_BRUMA</name>
<organism evidence="1">
    <name type="scientific">Brugia malayi</name>
    <name type="common">Filarial nematode worm</name>
    <dbReference type="NCBI Taxonomy" id="6279"/>
    <lineage>
        <taxon>Eukaryota</taxon>
        <taxon>Metazoa</taxon>
        <taxon>Ecdysozoa</taxon>
        <taxon>Nematoda</taxon>
        <taxon>Chromadorea</taxon>
        <taxon>Rhabditida</taxon>
        <taxon>Spirurina</taxon>
        <taxon>Spiruromorpha</taxon>
        <taxon>Filarioidea</taxon>
        <taxon>Onchocercidae</taxon>
        <taxon>Brugia</taxon>
    </lineage>
</organism>
<proteinExistence type="predicted"/>
<dbReference type="EMBL" id="LN856980">
    <property type="protein sequence ID" value="CDP97262.1"/>
    <property type="molecule type" value="Genomic_DNA"/>
</dbReference>
<reference evidence="1" key="2">
    <citation type="submission" date="2012-12" db="EMBL/GenBank/DDBJ databases">
        <authorList>
            <consortium name="WormBase Consortium"/>
            <person name="Ghedin E."/>
            <person name="Paulini M."/>
        </authorList>
    </citation>
    <scope>NUCLEOTIDE SEQUENCE</scope>
    <source>
        <strain evidence="1">FR3</strain>
    </source>
</reference>
<dbReference type="AlphaFoldDB" id="A0A1I9G363"/>
<accession>A0A1I9G363</accession>